<evidence type="ECO:0000313" key="5">
    <source>
        <dbReference type="Proteomes" id="UP000185221"/>
    </source>
</evidence>
<dbReference type="InterPro" id="IPR025277">
    <property type="entry name" value="Apiosidase-like_cat_dom"/>
</dbReference>
<reference evidence="5" key="1">
    <citation type="submission" date="2016-11" db="EMBL/GenBank/DDBJ databases">
        <authorList>
            <person name="Varghese N."/>
            <person name="Submissions S."/>
        </authorList>
    </citation>
    <scope>NUCLEOTIDE SEQUENCE [LARGE SCALE GENOMIC DNA]</scope>
    <source>
        <strain evidence="5">DSM 15292</strain>
    </source>
</reference>
<dbReference type="PANTHER" id="PTHR37836">
    <property type="entry name" value="LMO1036 PROTEIN"/>
    <property type="match status" value="1"/>
</dbReference>
<dbReference type="EMBL" id="FSRC01000001">
    <property type="protein sequence ID" value="SIN73861.1"/>
    <property type="molecule type" value="Genomic_DNA"/>
</dbReference>
<feature type="domain" description="DUF5060" evidence="3">
    <location>
        <begin position="24"/>
        <end position="91"/>
    </location>
</feature>
<protein>
    <submittedName>
        <fullName evidence="4">Putative collagen-binding domain of a collagenase</fullName>
    </submittedName>
</protein>
<dbReference type="OrthoDB" id="59486at2"/>
<proteinExistence type="predicted"/>
<keyword evidence="5" id="KW-1185">Reference proteome</keyword>
<dbReference type="Pfam" id="PF12904">
    <property type="entry name" value="Collagen_bind_2"/>
    <property type="match status" value="1"/>
</dbReference>
<feature type="domain" description="Apiosidase-like catalytic" evidence="2">
    <location>
        <begin position="128"/>
        <end position="447"/>
    </location>
</feature>
<dbReference type="AlphaFoldDB" id="A0A1N6DSW3"/>
<feature type="domain" description="Putative collagen-binding" evidence="1">
    <location>
        <begin position="471"/>
        <end position="539"/>
    </location>
</feature>
<dbReference type="InterPro" id="IPR032260">
    <property type="entry name" value="DUF5060"/>
</dbReference>
<evidence type="ECO:0000313" key="4">
    <source>
        <dbReference type="EMBL" id="SIN73861.1"/>
    </source>
</evidence>
<dbReference type="Pfam" id="PF16586">
    <property type="entry name" value="DUF5060"/>
    <property type="match status" value="1"/>
</dbReference>
<dbReference type="Proteomes" id="UP000185221">
    <property type="component" value="Unassembled WGS sequence"/>
</dbReference>
<dbReference type="RefSeq" id="WP_074224015.1">
    <property type="nucleotide sequence ID" value="NZ_FSRC01000001.1"/>
</dbReference>
<evidence type="ECO:0000259" key="3">
    <source>
        <dbReference type="Pfam" id="PF16586"/>
    </source>
</evidence>
<dbReference type="PANTHER" id="PTHR37836:SF2">
    <property type="entry name" value="DUF4038 DOMAIN-CONTAINING PROTEIN"/>
    <property type="match status" value="1"/>
</dbReference>
<sequence length="543" mass="62164">MNPRPYCFFFLFFLVTQLLVAQTKIFDRFEKGFISSKSYENPLYEVNSFEITFTSPSGRKKTVRGFWDGDNKWKVRFMPDELGLWTFESSSSDQSNSGLHGIKGEFDCVENDSELDLFQKGPIIHQKGSYHLSHLNGFPFFWTAGTAWNGALKSTDEEWDFYLNHRVTHHYNTIQLVTTQWRGGTTNAEGEVAFTGSGRIILNPTFFQRIDQKIEEANQKGLLVSPVVLWALPFGQGTEFSPGYYLPIREAVLLAKYIVARYQGNHVVWNLGGDGKYYGDLEDRWKTIGAAVFGEGKHQGLVTLHPHGTSWIGDLYEDQAWYGLYTYQSSHSKAQNTVDWITKGPVSEHWSMLRPLPFINTEPLYEEIRADATAQDLRNAWYWSIFSAPVAGITYGANGIWPWLREGEDIENHGPSGKVSRWKESLELDGSIQMGYLYEFFNGLEWWRLKPASNLLRDQPGDSTFNQFVSILSDADQSMVLVYTPVRQSFHFFPLSGTTYQAKWFDPKSNKYLDLGSVSGMGDLEFESPFEEDAILVLEKKRD</sequence>
<dbReference type="InterPro" id="IPR024749">
    <property type="entry name" value="Collagen-bd_put"/>
</dbReference>
<evidence type="ECO:0000259" key="2">
    <source>
        <dbReference type="Pfam" id="PF13204"/>
    </source>
</evidence>
<evidence type="ECO:0000259" key="1">
    <source>
        <dbReference type="Pfam" id="PF12904"/>
    </source>
</evidence>
<gene>
    <name evidence="4" type="ORF">SAMN05444394_1352</name>
</gene>
<dbReference type="Gene3D" id="3.20.20.80">
    <property type="entry name" value="Glycosidases"/>
    <property type="match status" value="1"/>
</dbReference>
<organism evidence="4 5">
    <name type="scientific">Algoriphagus halophilus</name>
    <dbReference type="NCBI Taxonomy" id="226505"/>
    <lineage>
        <taxon>Bacteria</taxon>
        <taxon>Pseudomonadati</taxon>
        <taxon>Bacteroidota</taxon>
        <taxon>Cytophagia</taxon>
        <taxon>Cytophagales</taxon>
        <taxon>Cyclobacteriaceae</taxon>
        <taxon>Algoriphagus</taxon>
    </lineage>
</organism>
<dbReference type="STRING" id="226505.SAMN05444394_1352"/>
<accession>A0A1N6DSW3</accession>
<dbReference type="Pfam" id="PF13204">
    <property type="entry name" value="Apiosidase"/>
    <property type="match status" value="1"/>
</dbReference>
<name>A0A1N6DSW3_9BACT</name>
<dbReference type="InterPro" id="IPR013783">
    <property type="entry name" value="Ig-like_fold"/>
</dbReference>
<dbReference type="Gene3D" id="2.60.40.10">
    <property type="entry name" value="Immunoglobulins"/>
    <property type="match status" value="1"/>
</dbReference>